<organism evidence="1 2">
    <name type="scientific">Citrus clementina</name>
    <name type="common">Clementine</name>
    <name type="synonym">Citrus deliciosa x Citrus sinensis</name>
    <dbReference type="NCBI Taxonomy" id="85681"/>
    <lineage>
        <taxon>Eukaryota</taxon>
        <taxon>Viridiplantae</taxon>
        <taxon>Streptophyta</taxon>
        <taxon>Embryophyta</taxon>
        <taxon>Tracheophyta</taxon>
        <taxon>Spermatophyta</taxon>
        <taxon>Magnoliopsida</taxon>
        <taxon>eudicotyledons</taxon>
        <taxon>Gunneridae</taxon>
        <taxon>Pentapetalae</taxon>
        <taxon>rosids</taxon>
        <taxon>malvids</taxon>
        <taxon>Sapindales</taxon>
        <taxon>Rutaceae</taxon>
        <taxon>Aurantioideae</taxon>
        <taxon>Citrus</taxon>
    </lineage>
</organism>
<gene>
    <name evidence="1" type="ORF">CICLE_v10017397mg</name>
</gene>
<evidence type="ECO:0000313" key="1">
    <source>
        <dbReference type="EMBL" id="ESR62978.1"/>
    </source>
</evidence>
<dbReference type="Proteomes" id="UP000030687">
    <property type="component" value="Unassembled WGS sequence"/>
</dbReference>
<dbReference type="Gramene" id="ESR62978">
    <property type="protein sequence ID" value="ESR62978"/>
    <property type="gene ID" value="CICLE_v10017397mg"/>
</dbReference>
<dbReference type="AlphaFoldDB" id="V4TR10"/>
<name>V4TR10_CITCL</name>
<sequence>MKGYFETLFCYFRFLELRSVRADTGIGVRAVFLCLFSFKDHTFVVILIYKLMLLGKVTHMQFQSKAEHS</sequence>
<evidence type="ECO:0000313" key="2">
    <source>
        <dbReference type="Proteomes" id="UP000030687"/>
    </source>
</evidence>
<proteinExistence type="predicted"/>
<protein>
    <submittedName>
        <fullName evidence="1">Uncharacterized protein</fullName>
    </submittedName>
</protein>
<reference evidence="1 2" key="1">
    <citation type="submission" date="2013-10" db="EMBL/GenBank/DDBJ databases">
        <authorList>
            <consortium name="International Citrus Genome Consortium"/>
            <person name="Jenkins J."/>
            <person name="Schmutz J."/>
            <person name="Prochnik S."/>
            <person name="Rokhsar D."/>
            <person name="Gmitter F."/>
            <person name="Ollitrault P."/>
            <person name="Machado M."/>
            <person name="Talon M."/>
            <person name="Wincker P."/>
            <person name="Jaillon O."/>
            <person name="Morgante M."/>
        </authorList>
    </citation>
    <scope>NUCLEOTIDE SEQUENCE</scope>
    <source>
        <strain evidence="2">cv. Clemenules</strain>
    </source>
</reference>
<accession>V4TR10</accession>
<dbReference type="EMBL" id="KI536312">
    <property type="protein sequence ID" value="ESR62978.1"/>
    <property type="molecule type" value="Genomic_DNA"/>
</dbReference>
<keyword evidence="2" id="KW-1185">Reference proteome</keyword>
<dbReference type="KEGG" id="cic:CICLE_v10017397mg"/>
<dbReference type="InParanoid" id="V4TR10"/>